<feature type="DNA-binding region" description="OmpR/PhoB-type" evidence="5">
    <location>
        <begin position="133"/>
        <end position="231"/>
    </location>
</feature>
<dbReference type="SMART" id="SM00862">
    <property type="entry name" value="Trans_reg_C"/>
    <property type="match status" value="1"/>
</dbReference>
<name>A0AAT9GAC0_9RICK</name>
<evidence type="ECO:0000256" key="3">
    <source>
        <dbReference type="ARBA" id="ARBA00023125"/>
    </source>
</evidence>
<dbReference type="PROSITE" id="PS50110">
    <property type="entry name" value="RESPONSE_REGULATORY"/>
    <property type="match status" value="1"/>
</dbReference>
<dbReference type="InterPro" id="IPR039420">
    <property type="entry name" value="WalR-like"/>
</dbReference>
<keyword evidence="1 4" id="KW-0597">Phosphoprotein</keyword>
<dbReference type="SUPFAM" id="SSF52172">
    <property type="entry name" value="CheY-like"/>
    <property type="match status" value="1"/>
</dbReference>
<reference evidence="8" key="1">
    <citation type="submission" date="2024-01" db="EMBL/GenBank/DDBJ databases">
        <title>Sequencing the genomes of a sandfly, Sergentomyia squamirostris, and its two endosymbionts.</title>
        <authorList>
            <person name="Itokawa K."/>
            <person name="Sanjoba C."/>
        </authorList>
    </citation>
    <scope>NUCLEOTIDE SEQUENCE</scope>
    <source>
        <strain evidence="8">RiSSQ</strain>
    </source>
</reference>
<dbReference type="Pfam" id="PF00072">
    <property type="entry name" value="Response_reg"/>
    <property type="match status" value="1"/>
</dbReference>
<dbReference type="InterPro" id="IPR001789">
    <property type="entry name" value="Sig_transdc_resp-reg_receiver"/>
</dbReference>
<proteinExistence type="predicted"/>
<sequence length="234" mass="26581">MFDKLPPRVLIIESTKSINVSLSNVIERAWFNLVKANTIEKAIASSIANHPDIVIVDSMVQDKVATEIATKLREINGLEKVPIIFLLHSGESPSNYTLEDNNFVVSLTKPFTSDQLMISIRSLLRRSNLILQDKVIKYKEVSMDLTTYKVTNNGRIIRLGPTEFKILQLFIKAPTVIFSRQDIVDKVWGRDTAIDLRTIDVHINRIRTSLKNKESEVFIKTIRAIGYCLDLPNS</sequence>
<dbReference type="SUPFAM" id="SSF46894">
    <property type="entry name" value="C-terminal effector domain of the bipartite response regulators"/>
    <property type="match status" value="1"/>
</dbReference>
<dbReference type="InterPro" id="IPR036388">
    <property type="entry name" value="WH-like_DNA-bd_sf"/>
</dbReference>
<dbReference type="EMBL" id="AP029170">
    <property type="protein sequence ID" value="BFD46803.1"/>
    <property type="molecule type" value="Genomic_DNA"/>
</dbReference>
<dbReference type="PANTHER" id="PTHR48111">
    <property type="entry name" value="REGULATOR OF RPOS"/>
    <property type="match status" value="1"/>
</dbReference>
<dbReference type="GO" id="GO:0000156">
    <property type="term" value="F:phosphorelay response regulator activity"/>
    <property type="evidence" value="ECO:0007669"/>
    <property type="project" value="TreeGrafter"/>
</dbReference>
<dbReference type="InterPro" id="IPR011006">
    <property type="entry name" value="CheY-like_superfamily"/>
</dbReference>
<keyword evidence="3 5" id="KW-0238">DNA-binding</keyword>
<evidence type="ECO:0000259" key="6">
    <source>
        <dbReference type="PROSITE" id="PS50110"/>
    </source>
</evidence>
<dbReference type="InterPro" id="IPR001867">
    <property type="entry name" value="OmpR/PhoB-type_DNA-bd"/>
</dbReference>
<dbReference type="GO" id="GO:0005829">
    <property type="term" value="C:cytosol"/>
    <property type="evidence" value="ECO:0007669"/>
    <property type="project" value="TreeGrafter"/>
</dbReference>
<evidence type="ECO:0000259" key="7">
    <source>
        <dbReference type="PROSITE" id="PS51755"/>
    </source>
</evidence>
<feature type="domain" description="Response regulatory" evidence="6">
    <location>
        <begin position="8"/>
        <end position="124"/>
    </location>
</feature>
<dbReference type="GO" id="GO:0006355">
    <property type="term" value="P:regulation of DNA-templated transcription"/>
    <property type="evidence" value="ECO:0007669"/>
    <property type="project" value="InterPro"/>
</dbReference>
<organism evidence="8">
    <name type="scientific">Candidatus Tisiphia endosymbiont of Sergentomyia squamirostris</name>
    <dbReference type="NCBI Taxonomy" id="3113639"/>
    <lineage>
        <taxon>Bacteria</taxon>
        <taxon>Pseudomonadati</taxon>
        <taxon>Pseudomonadota</taxon>
        <taxon>Alphaproteobacteria</taxon>
        <taxon>Rickettsiales</taxon>
        <taxon>Rickettsiaceae</taxon>
        <taxon>Rickettsieae</taxon>
        <taxon>Candidatus Tisiphia</taxon>
    </lineage>
</organism>
<dbReference type="Gene3D" id="3.40.50.2300">
    <property type="match status" value="1"/>
</dbReference>
<dbReference type="GO" id="GO:0000976">
    <property type="term" value="F:transcription cis-regulatory region binding"/>
    <property type="evidence" value="ECO:0007669"/>
    <property type="project" value="TreeGrafter"/>
</dbReference>
<feature type="domain" description="OmpR/PhoB-type" evidence="7">
    <location>
        <begin position="133"/>
        <end position="231"/>
    </location>
</feature>
<evidence type="ECO:0000256" key="5">
    <source>
        <dbReference type="PROSITE-ProRule" id="PRU01091"/>
    </source>
</evidence>
<keyword evidence="2" id="KW-0902">Two-component regulatory system</keyword>
<dbReference type="GO" id="GO:0032993">
    <property type="term" value="C:protein-DNA complex"/>
    <property type="evidence" value="ECO:0007669"/>
    <property type="project" value="TreeGrafter"/>
</dbReference>
<protein>
    <submittedName>
        <fullName evidence="8">Phosphate regulon transcriptional regulator PhoB</fullName>
    </submittedName>
</protein>
<gene>
    <name evidence="8" type="primary">phoB</name>
    <name evidence="8" type="ORF">DMENIID0002_14490</name>
</gene>
<dbReference type="Gene3D" id="1.10.10.10">
    <property type="entry name" value="Winged helix-like DNA-binding domain superfamily/Winged helix DNA-binding domain"/>
    <property type="match status" value="1"/>
</dbReference>
<dbReference type="PANTHER" id="PTHR48111:SF40">
    <property type="entry name" value="PHOSPHATE REGULON TRANSCRIPTIONAL REGULATORY PROTEIN PHOB"/>
    <property type="match status" value="1"/>
</dbReference>
<evidence type="ECO:0000256" key="4">
    <source>
        <dbReference type="PROSITE-ProRule" id="PRU00169"/>
    </source>
</evidence>
<dbReference type="CDD" id="cd00383">
    <property type="entry name" value="trans_reg_C"/>
    <property type="match status" value="1"/>
</dbReference>
<dbReference type="InterPro" id="IPR016032">
    <property type="entry name" value="Sig_transdc_resp-reg_C-effctor"/>
</dbReference>
<evidence type="ECO:0000313" key="8">
    <source>
        <dbReference type="EMBL" id="BFD46803.1"/>
    </source>
</evidence>
<dbReference type="Pfam" id="PF00486">
    <property type="entry name" value="Trans_reg_C"/>
    <property type="match status" value="1"/>
</dbReference>
<dbReference type="PROSITE" id="PS51755">
    <property type="entry name" value="OMPR_PHOB"/>
    <property type="match status" value="1"/>
</dbReference>
<accession>A0AAT9GAC0</accession>
<dbReference type="AlphaFoldDB" id="A0AAT9GAC0"/>
<evidence type="ECO:0000256" key="1">
    <source>
        <dbReference type="ARBA" id="ARBA00022553"/>
    </source>
</evidence>
<feature type="modified residue" description="4-aspartylphosphate" evidence="4">
    <location>
        <position position="57"/>
    </location>
</feature>
<evidence type="ECO:0000256" key="2">
    <source>
        <dbReference type="ARBA" id="ARBA00023012"/>
    </source>
</evidence>